<reference evidence="2 3" key="1">
    <citation type="submission" date="2014-05" db="EMBL/GenBank/DDBJ databases">
        <title>Draft Genome Sequence of Nitratireductor basaltis Strain UMTGB225, A Marine Bacterium Isolated from Green Barrel Tunicate.</title>
        <authorList>
            <person name="Gan H.Y."/>
        </authorList>
    </citation>
    <scope>NUCLEOTIDE SEQUENCE [LARGE SCALE GENOMIC DNA]</scope>
    <source>
        <strain evidence="2 3">UMTGB225</strain>
    </source>
</reference>
<keyword evidence="3" id="KW-1185">Reference proteome</keyword>
<evidence type="ECO:0000256" key="1">
    <source>
        <dbReference type="SAM" id="Phobius"/>
    </source>
</evidence>
<dbReference type="PATRIC" id="fig|472175.3.peg.2092"/>
<keyword evidence="1" id="KW-0812">Transmembrane</keyword>
<keyword evidence="1" id="KW-0472">Membrane</keyword>
<name>A0A084UDL5_9HYPH</name>
<dbReference type="EMBL" id="JMQM01000001">
    <property type="protein sequence ID" value="KFB11051.1"/>
    <property type="molecule type" value="Genomic_DNA"/>
</dbReference>
<organism evidence="2 3">
    <name type="scientific">Nitratireductor basaltis</name>
    <dbReference type="NCBI Taxonomy" id="472175"/>
    <lineage>
        <taxon>Bacteria</taxon>
        <taxon>Pseudomonadati</taxon>
        <taxon>Pseudomonadota</taxon>
        <taxon>Alphaproteobacteria</taxon>
        <taxon>Hyphomicrobiales</taxon>
        <taxon>Phyllobacteriaceae</taxon>
        <taxon>Nitratireductor</taxon>
    </lineage>
</organism>
<feature type="transmembrane region" description="Helical" evidence="1">
    <location>
        <begin position="37"/>
        <end position="57"/>
    </location>
</feature>
<evidence type="ECO:0000313" key="2">
    <source>
        <dbReference type="EMBL" id="KFB11051.1"/>
    </source>
</evidence>
<keyword evidence="1" id="KW-1133">Transmembrane helix</keyword>
<dbReference type="AlphaFoldDB" id="A0A084UDL5"/>
<protein>
    <submittedName>
        <fullName evidence="2">Uncharacterized protein</fullName>
    </submittedName>
</protein>
<dbReference type="Proteomes" id="UP000053675">
    <property type="component" value="Unassembled WGS sequence"/>
</dbReference>
<evidence type="ECO:0000313" key="3">
    <source>
        <dbReference type="Proteomes" id="UP000053675"/>
    </source>
</evidence>
<accession>A0A084UDL5</accession>
<dbReference type="RefSeq" id="WP_036482554.1">
    <property type="nucleotide sequence ID" value="NZ_JMQM01000001.1"/>
</dbReference>
<dbReference type="STRING" id="472175.EL18_02093"/>
<proteinExistence type="predicted"/>
<comment type="caution">
    <text evidence="2">The sequence shown here is derived from an EMBL/GenBank/DDBJ whole genome shotgun (WGS) entry which is preliminary data.</text>
</comment>
<feature type="transmembrane region" description="Helical" evidence="1">
    <location>
        <begin position="12"/>
        <end position="31"/>
    </location>
</feature>
<gene>
    <name evidence="2" type="ORF">EL18_02093</name>
</gene>
<sequence length="91" mass="10129">MKKWLYEFYESSVPALVAIFGGILMAIGFEVEGAVPSIFWIFLGGLCITHGVETSAVRARAKVEARICGQLMNLFMDERDINVTVTREGEQ</sequence>